<keyword evidence="3" id="KW-1003">Cell membrane</keyword>
<dbReference type="Proteomes" id="UP000199481">
    <property type="component" value="Unassembled WGS sequence"/>
</dbReference>
<keyword evidence="5 7" id="KW-1133">Transmembrane helix</keyword>
<evidence type="ECO:0000256" key="5">
    <source>
        <dbReference type="ARBA" id="ARBA00022989"/>
    </source>
</evidence>
<evidence type="ECO:0000256" key="6">
    <source>
        <dbReference type="ARBA" id="ARBA00023136"/>
    </source>
</evidence>
<dbReference type="InterPro" id="IPR018383">
    <property type="entry name" value="UPF0324_pro"/>
</dbReference>
<name>A0A1H0YQH8_9LACT</name>
<reference evidence="9" key="1">
    <citation type="submission" date="2016-10" db="EMBL/GenBank/DDBJ databases">
        <authorList>
            <person name="Varghese N."/>
            <person name="Submissions S."/>
        </authorList>
    </citation>
    <scope>NUCLEOTIDE SEQUENCE [LARGE SCALE GENOMIC DNA]</scope>
    <source>
        <strain evidence="9">MPL-11</strain>
    </source>
</reference>
<feature type="transmembrane region" description="Helical" evidence="7">
    <location>
        <begin position="304"/>
        <end position="323"/>
    </location>
</feature>
<protein>
    <submittedName>
        <fullName evidence="8">Conserved hypothetical integral membrane protein</fullName>
    </submittedName>
</protein>
<feature type="transmembrane region" description="Helical" evidence="7">
    <location>
        <begin position="144"/>
        <end position="164"/>
    </location>
</feature>
<feature type="transmembrane region" description="Helical" evidence="7">
    <location>
        <begin position="117"/>
        <end position="138"/>
    </location>
</feature>
<feature type="transmembrane region" description="Helical" evidence="7">
    <location>
        <begin position="62"/>
        <end position="80"/>
    </location>
</feature>
<evidence type="ECO:0000256" key="7">
    <source>
        <dbReference type="SAM" id="Phobius"/>
    </source>
</evidence>
<evidence type="ECO:0000256" key="4">
    <source>
        <dbReference type="ARBA" id="ARBA00022692"/>
    </source>
</evidence>
<evidence type="ECO:0000256" key="2">
    <source>
        <dbReference type="ARBA" id="ARBA00007977"/>
    </source>
</evidence>
<keyword evidence="9" id="KW-1185">Reference proteome</keyword>
<evidence type="ECO:0000256" key="1">
    <source>
        <dbReference type="ARBA" id="ARBA00004651"/>
    </source>
</evidence>
<evidence type="ECO:0000313" key="8">
    <source>
        <dbReference type="EMBL" id="SDQ17413.1"/>
    </source>
</evidence>
<feature type="transmembrane region" description="Helical" evidence="7">
    <location>
        <begin position="273"/>
        <end position="292"/>
    </location>
</feature>
<evidence type="ECO:0000313" key="9">
    <source>
        <dbReference type="Proteomes" id="UP000199481"/>
    </source>
</evidence>
<feature type="transmembrane region" description="Helical" evidence="7">
    <location>
        <begin position="86"/>
        <end position="105"/>
    </location>
</feature>
<dbReference type="EMBL" id="FNJW01000008">
    <property type="protein sequence ID" value="SDQ17413.1"/>
    <property type="molecule type" value="Genomic_DNA"/>
</dbReference>
<dbReference type="RefSeq" id="WP_035023840.1">
    <property type="nucleotide sequence ID" value="NZ_CP084916.1"/>
</dbReference>
<feature type="transmembrane region" description="Helical" evidence="7">
    <location>
        <begin position="247"/>
        <end position="267"/>
    </location>
</feature>
<sequence>MKKISKGLFLSIAIALIATLFGNVFPIIGSAVFAIIIGLLLNNTISIPVDFQPGIKFSSKKILQASIVLLGFSLSIQDIQSTGLSSLSVTLITIVVAFISAFLIGKWLKIPVNTATLIGVGTAICGGSAIAAVSPIIEAKDEEIALSISTIFLFNIVAVFLFPFIGHLMNLSDSGFGLWAGTAINDTSSVVAAGYSYSESAGDYATIVKLTRATLIIPVSLLIAGIQLYKKRRNAEKVSLKQIFPWFILWFLVASLISSTGILPELFITSAKWLSRFMIAMALASIGLSANVKELLKTGVKPVLLGLMTWFFVAASSLLVQFIQGQL</sequence>
<feature type="transmembrane region" description="Helical" evidence="7">
    <location>
        <begin position="12"/>
        <end position="41"/>
    </location>
</feature>
<dbReference type="Pfam" id="PF03601">
    <property type="entry name" value="Cons_hypoth698"/>
    <property type="match status" value="1"/>
</dbReference>
<dbReference type="GO" id="GO:0005886">
    <property type="term" value="C:plasma membrane"/>
    <property type="evidence" value="ECO:0007669"/>
    <property type="project" value="UniProtKB-SubCell"/>
</dbReference>
<dbReference type="OrthoDB" id="9811391at2"/>
<keyword evidence="4 7" id="KW-0812">Transmembrane</keyword>
<dbReference type="PANTHER" id="PTHR30106:SF1">
    <property type="entry name" value="UPF0324 MEMBRANE PROTEIN FN0533"/>
    <property type="match status" value="1"/>
</dbReference>
<proteinExistence type="inferred from homology"/>
<dbReference type="AlphaFoldDB" id="A0A1H0YQH8"/>
<feature type="transmembrane region" description="Helical" evidence="7">
    <location>
        <begin position="204"/>
        <end position="226"/>
    </location>
</feature>
<gene>
    <name evidence="8" type="ORF">SAMN04487752_1095</name>
</gene>
<evidence type="ECO:0000256" key="3">
    <source>
        <dbReference type="ARBA" id="ARBA00022475"/>
    </source>
</evidence>
<accession>A0A1H0YQH8</accession>
<comment type="similarity">
    <text evidence="2">Belongs to the UPF0324 family.</text>
</comment>
<dbReference type="PANTHER" id="PTHR30106">
    <property type="entry name" value="INNER MEMBRANE PROTEIN YEIH-RELATED"/>
    <property type="match status" value="1"/>
</dbReference>
<organism evidence="8 9">
    <name type="scientific">Carnobacterium viridans</name>
    <dbReference type="NCBI Taxonomy" id="174587"/>
    <lineage>
        <taxon>Bacteria</taxon>
        <taxon>Bacillati</taxon>
        <taxon>Bacillota</taxon>
        <taxon>Bacilli</taxon>
        <taxon>Lactobacillales</taxon>
        <taxon>Carnobacteriaceae</taxon>
        <taxon>Carnobacterium</taxon>
    </lineage>
</organism>
<comment type="subcellular location">
    <subcellularLocation>
        <location evidence="1">Cell membrane</location>
        <topology evidence="1">Multi-pass membrane protein</topology>
    </subcellularLocation>
</comment>
<keyword evidence="6 7" id="KW-0472">Membrane</keyword>